<dbReference type="EMBL" id="JAUEPS010000196">
    <property type="protein sequence ID" value="KAK0434166.1"/>
    <property type="molecule type" value="Genomic_DNA"/>
</dbReference>
<name>A0AA39J129_ARMTA</name>
<proteinExistence type="predicted"/>
<organism evidence="1 2">
    <name type="scientific">Armillaria tabescens</name>
    <name type="common">Ringless honey mushroom</name>
    <name type="synonym">Agaricus tabescens</name>
    <dbReference type="NCBI Taxonomy" id="1929756"/>
    <lineage>
        <taxon>Eukaryota</taxon>
        <taxon>Fungi</taxon>
        <taxon>Dikarya</taxon>
        <taxon>Basidiomycota</taxon>
        <taxon>Agaricomycotina</taxon>
        <taxon>Agaricomycetes</taxon>
        <taxon>Agaricomycetidae</taxon>
        <taxon>Agaricales</taxon>
        <taxon>Marasmiineae</taxon>
        <taxon>Physalacriaceae</taxon>
        <taxon>Desarmillaria</taxon>
    </lineage>
</organism>
<dbReference type="RefSeq" id="XP_060321667.1">
    <property type="nucleotide sequence ID" value="XM_060468305.1"/>
</dbReference>
<evidence type="ECO:0000313" key="1">
    <source>
        <dbReference type="EMBL" id="KAK0434166.1"/>
    </source>
</evidence>
<comment type="caution">
    <text evidence="1">The sequence shown here is derived from an EMBL/GenBank/DDBJ whole genome shotgun (WGS) entry which is preliminary data.</text>
</comment>
<sequence>MQVFRTKFWYTCCRVGEFPRSVVKLARRKAEELEDFGGAEDSADDNMPVEVTNEGIAIVEELLSTWAASQTQDDEDVVMEDIDGVSPEVQLESLKRCFDNFKPKIEGNAWLQSLLATL</sequence>
<dbReference type="AlphaFoldDB" id="A0AA39J129"/>
<keyword evidence="2" id="KW-1185">Reference proteome</keyword>
<reference evidence="1" key="1">
    <citation type="submission" date="2023-06" db="EMBL/GenBank/DDBJ databases">
        <authorList>
            <consortium name="Lawrence Berkeley National Laboratory"/>
            <person name="Ahrendt S."/>
            <person name="Sahu N."/>
            <person name="Indic B."/>
            <person name="Wong-Bajracharya J."/>
            <person name="Merenyi Z."/>
            <person name="Ke H.-M."/>
            <person name="Monk M."/>
            <person name="Kocsube S."/>
            <person name="Drula E."/>
            <person name="Lipzen A."/>
            <person name="Balint B."/>
            <person name="Henrissat B."/>
            <person name="Andreopoulos B."/>
            <person name="Martin F.M."/>
            <person name="Harder C.B."/>
            <person name="Rigling D."/>
            <person name="Ford K.L."/>
            <person name="Foster G.D."/>
            <person name="Pangilinan J."/>
            <person name="Papanicolaou A."/>
            <person name="Barry K."/>
            <person name="LaButti K."/>
            <person name="Viragh M."/>
            <person name="Koriabine M."/>
            <person name="Yan M."/>
            <person name="Riley R."/>
            <person name="Champramary S."/>
            <person name="Plett K.L."/>
            <person name="Tsai I.J."/>
            <person name="Slot J."/>
            <person name="Sipos G."/>
            <person name="Plett J."/>
            <person name="Nagy L.G."/>
            <person name="Grigoriev I.V."/>
        </authorList>
    </citation>
    <scope>NUCLEOTIDE SEQUENCE</scope>
    <source>
        <strain evidence="1">CCBAS 213</strain>
    </source>
</reference>
<protein>
    <submittedName>
        <fullName evidence="1">Uncharacterized protein</fullName>
    </submittedName>
</protein>
<dbReference type="Proteomes" id="UP001175211">
    <property type="component" value="Unassembled WGS sequence"/>
</dbReference>
<evidence type="ECO:0000313" key="2">
    <source>
        <dbReference type="Proteomes" id="UP001175211"/>
    </source>
</evidence>
<gene>
    <name evidence="1" type="ORF">EV420DRAFT_1282709</name>
</gene>
<accession>A0AA39J129</accession>
<dbReference type="GeneID" id="85351853"/>